<evidence type="ECO:0000259" key="2">
    <source>
        <dbReference type="Pfam" id="PF07929"/>
    </source>
</evidence>
<protein>
    <submittedName>
        <fullName evidence="3">Plasmid pRiA4b ORF-3 family protein</fullName>
    </submittedName>
</protein>
<dbReference type="InterPro" id="IPR024047">
    <property type="entry name" value="MM3350-like_sf"/>
</dbReference>
<name>A0ABV5V3J1_9MICO</name>
<dbReference type="Gene3D" id="3.10.290.30">
    <property type="entry name" value="MM3350-like"/>
    <property type="match status" value="1"/>
</dbReference>
<dbReference type="SUPFAM" id="SSF159941">
    <property type="entry name" value="MM3350-like"/>
    <property type="match status" value="1"/>
</dbReference>
<evidence type="ECO:0000256" key="1">
    <source>
        <dbReference type="SAM" id="MobiDB-lite"/>
    </source>
</evidence>
<keyword evidence="4" id="KW-1185">Reference proteome</keyword>
<reference evidence="3 4" key="1">
    <citation type="submission" date="2024-09" db="EMBL/GenBank/DDBJ databases">
        <authorList>
            <person name="Sun Q."/>
            <person name="Mori K."/>
        </authorList>
    </citation>
    <scope>NUCLEOTIDE SEQUENCE [LARGE SCALE GENOMIC DNA]</scope>
    <source>
        <strain evidence="3 4">JCM 12763</strain>
    </source>
</reference>
<evidence type="ECO:0000313" key="4">
    <source>
        <dbReference type="Proteomes" id="UP001589613"/>
    </source>
</evidence>
<dbReference type="Proteomes" id="UP001589613">
    <property type="component" value="Unassembled WGS sequence"/>
</dbReference>
<comment type="caution">
    <text evidence="3">The sequence shown here is derived from an EMBL/GenBank/DDBJ whole genome shotgun (WGS) entry which is preliminary data.</text>
</comment>
<proteinExistence type="predicted"/>
<accession>A0ABV5V3J1</accession>
<sequence length="511" mass="56350">MGDDRTEEIRRWVQGLSKDELDGVLQGILGGGLGGGGGLGAFAPGPERHTPEMPELPDPPDEPSALTLRVDVDGAKPPVWRRLVLHGDLMLDEVHEILQAAFGWQDYHLHKFWPGPQKQVWTGPSFLTEFDLSEGEEGVLESEVQLDQLLREPGDRLFYTYDFGDDWTCTIRLEAVGPLDEDSPTAVCTGGRMAGPLEDCGGVPGHNELVAAYLEDPSLRALDRERRDWLPPDWDPTEFSTDEVAERLSLVGLSTEEVLRQLGASGEPGDTGQFPAALEPLLDIALAPTAAELGRLVERARTEHPAELSAEDLAQIARPYRFLVELAGEDGIPLTAAGWMKPAYVERTYRELGLDEDWIGKGNREDLTAPVADLRSTCQELGLLRKHKGRLLRTKLARGLTTDEEYADALAARLLHHRDTWVEVAGVLFALLTAAEGRPSFGHCDTIARILTDCGLRTAPGGVDSRHVTQWVRPVWSALRRAAGERLLDRTGREQDHRAVALARRALWPET</sequence>
<organism evidence="3 4">
    <name type="scientific">Ornithinimicrobium kibberense</name>
    <dbReference type="NCBI Taxonomy" id="282060"/>
    <lineage>
        <taxon>Bacteria</taxon>
        <taxon>Bacillati</taxon>
        <taxon>Actinomycetota</taxon>
        <taxon>Actinomycetes</taxon>
        <taxon>Micrococcales</taxon>
        <taxon>Ornithinimicrobiaceae</taxon>
        <taxon>Ornithinimicrobium</taxon>
    </lineage>
</organism>
<dbReference type="PANTHER" id="PTHR41878">
    <property type="entry name" value="LEXA REPRESSOR-RELATED"/>
    <property type="match status" value="1"/>
</dbReference>
<evidence type="ECO:0000313" key="3">
    <source>
        <dbReference type="EMBL" id="MFB9732354.1"/>
    </source>
</evidence>
<dbReference type="EMBL" id="JBHMAX010000017">
    <property type="protein sequence ID" value="MFB9732354.1"/>
    <property type="molecule type" value="Genomic_DNA"/>
</dbReference>
<feature type="region of interest" description="Disordered" evidence="1">
    <location>
        <begin position="36"/>
        <end position="62"/>
    </location>
</feature>
<feature type="domain" description="Plasmid pRiA4b Orf3-like" evidence="2">
    <location>
        <begin position="65"/>
        <end position="242"/>
    </location>
</feature>
<dbReference type="InterPro" id="IPR012912">
    <property type="entry name" value="Plasmid_pRiA4b_Orf3-like"/>
</dbReference>
<dbReference type="PANTHER" id="PTHR41878:SF1">
    <property type="entry name" value="TNPR PROTEIN"/>
    <property type="match status" value="1"/>
</dbReference>
<dbReference type="Pfam" id="PF07929">
    <property type="entry name" value="PRiA4_ORF3"/>
    <property type="match status" value="1"/>
</dbReference>
<gene>
    <name evidence="3" type="ORF">ACFFN0_09890</name>
</gene>
<dbReference type="RefSeq" id="WP_141338559.1">
    <property type="nucleotide sequence ID" value="NZ_JBHMAX010000017.1"/>
</dbReference>